<dbReference type="PANTHER" id="PTHR47797:SF5">
    <property type="entry name" value="CELLOBIOSE DEHYDROGENASE CYTOCHROME DOMAIN-CONTAINING PROTEIN"/>
    <property type="match status" value="1"/>
</dbReference>
<evidence type="ECO:0000256" key="1">
    <source>
        <dbReference type="SAM" id="MobiDB-lite"/>
    </source>
</evidence>
<evidence type="ECO:0000313" key="4">
    <source>
        <dbReference type="EMBL" id="TVY83852.1"/>
    </source>
</evidence>
<dbReference type="InterPro" id="IPR054539">
    <property type="entry name" value="Beta-prop_PDH"/>
</dbReference>
<evidence type="ECO:0000313" key="5">
    <source>
        <dbReference type="Proteomes" id="UP000469558"/>
    </source>
</evidence>
<evidence type="ECO:0000259" key="2">
    <source>
        <dbReference type="Pfam" id="PF16010"/>
    </source>
</evidence>
<protein>
    <submittedName>
        <fullName evidence="4">Cellobiose dehydrogenase</fullName>
    </submittedName>
</protein>
<dbReference type="Proteomes" id="UP000469558">
    <property type="component" value="Unassembled WGS sequence"/>
</dbReference>
<evidence type="ECO:0000259" key="3">
    <source>
        <dbReference type="Pfam" id="PF22807"/>
    </source>
</evidence>
<gene>
    <name evidence="4" type="primary">CDH-1_3</name>
    <name evidence="4" type="ORF">LSUE1_G005167</name>
</gene>
<dbReference type="Gene3D" id="2.60.40.1210">
    <property type="entry name" value="Cellobiose dehydrogenase, cytochrome domain"/>
    <property type="match status" value="1"/>
</dbReference>
<dbReference type="PANTHER" id="PTHR47797">
    <property type="entry name" value="DEHYDROGENASE, PUTATIVE (AFU_ORTHOLOGUE AFUA_8G05805)-RELATED"/>
    <property type="match status" value="1"/>
</dbReference>
<dbReference type="CDD" id="cd09630">
    <property type="entry name" value="CDH_like_cytochrome"/>
    <property type="match status" value="1"/>
</dbReference>
<dbReference type="Gene3D" id="2.120.10.30">
    <property type="entry name" value="TolB, C-terminal domain"/>
    <property type="match status" value="1"/>
</dbReference>
<dbReference type="InterPro" id="IPR011042">
    <property type="entry name" value="6-blade_b-propeller_TolB-like"/>
</dbReference>
<dbReference type="SUPFAM" id="SSF50952">
    <property type="entry name" value="Soluble quinoprotein glucose dehydrogenase"/>
    <property type="match status" value="1"/>
</dbReference>
<keyword evidence="5" id="KW-1185">Reference proteome</keyword>
<feature type="domain" description="Pyrroloquinoline quinone-dependent pyranose dehydrogenase beta-propeller" evidence="3">
    <location>
        <begin position="252"/>
        <end position="645"/>
    </location>
</feature>
<accession>A0A8T9CF99</accession>
<dbReference type="OrthoDB" id="507128at2759"/>
<organism evidence="4 5">
    <name type="scientific">Lachnellula suecica</name>
    <dbReference type="NCBI Taxonomy" id="602035"/>
    <lineage>
        <taxon>Eukaryota</taxon>
        <taxon>Fungi</taxon>
        <taxon>Dikarya</taxon>
        <taxon>Ascomycota</taxon>
        <taxon>Pezizomycotina</taxon>
        <taxon>Leotiomycetes</taxon>
        <taxon>Helotiales</taxon>
        <taxon>Lachnaceae</taxon>
        <taxon>Lachnellula</taxon>
    </lineage>
</organism>
<sequence length="646" mass="68486">MRPLELGVWATALANIGKNVVSSQAVSAPYCDALTGICFSSWTSTSGIRLGIALPWNVKDPYDAIIQIVAPIKIGWVGFAWGGTMTYNPLTVGWPNGKAAVVSSRMAFGLNLPAAFAGAEYTLLNGTGTNATHTTVTARCRGCTGYTASDGSRLVLNGTGTSNFALVQGPNAPAQPANNASSFGVHQSIFKWTHDLNAARSPKFESWVATNILPSAPTNTTTPTPTTTSTPAPTGTSLPTCAGVPASKFSGVVAKGWNATKVLGGLTAARGIIQDSAGNFLIVESGKGISVHGVGSDGCTTFSKTLIPQNNLNHGIQLSADGTTLYASAMTVVYKWTYNVTSTSVGNSTSIITGLYNGGHPSRTLLLAPHKPNLLLVAQGSDDNWDYESIDPAVARAVVKVFDISAIPKDGYKYTTDGYLMGYGLRNEVGLVFDSNNMLWGVENSGDQLTRTIQGNMTDIHEDNPADKLNYLGDITAPNNKWYGYPTCFTVWQPSAFPGQKFAIGDQFVVAPNNTFNDTTCKEKSVPPILNFQAHSAPIDGKFDAAFNNLYVSFHGSWNRDPATGYKVSVVPFTKVDGALKPVAATNSGTGYTDIFWNADVTKCSSDSVSSVGCFRPAGLLFDKQQRLYVASDASSEGELWMLSKV</sequence>
<comment type="caution">
    <text evidence="4">The sequence shown here is derived from an EMBL/GenBank/DDBJ whole genome shotgun (WGS) entry which is preliminary data.</text>
</comment>
<dbReference type="EMBL" id="QGMK01000146">
    <property type="protein sequence ID" value="TVY83852.1"/>
    <property type="molecule type" value="Genomic_DNA"/>
</dbReference>
<dbReference type="InterPro" id="IPR015920">
    <property type="entry name" value="Cellobiose_DH-like_cyt"/>
</dbReference>
<feature type="region of interest" description="Disordered" evidence="1">
    <location>
        <begin position="214"/>
        <end position="238"/>
    </location>
</feature>
<dbReference type="SUPFAM" id="SSF49344">
    <property type="entry name" value="CBD9-like"/>
    <property type="match status" value="1"/>
</dbReference>
<dbReference type="Pfam" id="PF22807">
    <property type="entry name" value="TrAA12"/>
    <property type="match status" value="1"/>
</dbReference>
<dbReference type="Pfam" id="PF16010">
    <property type="entry name" value="CDH-cyt"/>
    <property type="match status" value="1"/>
</dbReference>
<dbReference type="InterPro" id="IPR011041">
    <property type="entry name" value="Quinoprot_gluc/sorb_DH_b-prop"/>
</dbReference>
<name>A0A8T9CF99_9HELO</name>
<reference evidence="4 5" key="1">
    <citation type="submission" date="2018-05" db="EMBL/GenBank/DDBJ databases">
        <title>Genome sequencing and assembly of the regulated plant pathogen Lachnellula willkommii and related sister species for the development of diagnostic species identification markers.</title>
        <authorList>
            <person name="Giroux E."/>
            <person name="Bilodeau G."/>
        </authorList>
    </citation>
    <scope>NUCLEOTIDE SEQUENCE [LARGE SCALE GENOMIC DNA]</scope>
    <source>
        <strain evidence="4 5">CBS 268.59</strain>
    </source>
</reference>
<dbReference type="AlphaFoldDB" id="A0A8T9CF99"/>
<proteinExistence type="predicted"/>
<feature type="domain" description="Cellobiose dehydrogenase-like cytochrome" evidence="2">
    <location>
        <begin position="30"/>
        <end position="205"/>
    </location>
</feature>